<evidence type="ECO:0000256" key="1">
    <source>
        <dbReference type="ARBA" id="ARBA00023015"/>
    </source>
</evidence>
<gene>
    <name evidence="4" type="ORF">COY73_01200</name>
</gene>
<keyword evidence="1" id="KW-0805">Transcription regulation</keyword>
<keyword evidence="2" id="KW-0804">Transcription</keyword>
<comment type="caution">
    <text evidence="4">The sequence shown here is derived from an EMBL/GenBank/DDBJ whole genome shotgun (WGS) entry which is preliminary data.</text>
</comment>
<accession>A0A2M7R6N9</accession>
<dbReference type="Pfam" id="PF08220">
    <property type="entry name" value="HTH_DeoR"/>
    <property type="match status" value="1"/>
</dbReference>
<dbReference type="Proteomes" id="UP000230767">
    <property type="component" value="Unassembled WGS sequence"/>
</dbReference>
<evidence type="ECO:0000313" key="5">
    <source>
        <dbReference type="Proteomes" id="UP000230767"/>
    </source>
</evidence>
<evidence type="ECO:0000259" key="3">
    <source>
        <dbReference type="Pfam" id="PF08220"/>
    </source>
</evidence>
<proteinExistence type="predicted"/>
<sequence length="191" mass="21843">MDSNHFFQLTLGVYRVTELFPKGEPLKLKIREKALEILSDLVLASPNPGVKRLEDAAPAINKNIKIIADFFDLAQSQKWIDSRNFLVLKREYNKIKQNIETELGGIGYRQDSKVKDGDPSEISSNQLFPRQKRIIDILKQNGGAQAGEILKSFEKLSKRTLRRDLGRLVREGMIERVGRCNKVFYKLPTLS</sequence>
<dbReference type="Gene3D" id="1.10.10.10">
    <property type="entry name" value="Winged helix-like DNA-binding domain superfamily/Winged helix DNA-binding domain"/>
    <property type="match status" value="1"/>
</dbReference>
<dbReference type="GO" id="GO:0003700">
    <property type="term" value="F:DNA-binding transcription factor activity"/>
    <property type="evidence" value="ECO:0007669"/>
    <property type="project" value="InterPro"/>
</dbReference>
<dbReference type="InterPro" id="IPR001034">
    <property type="entry name" value="DeoR_HTH"/>
</dbReference>
<organism evidence="4 5">
    <name type="scientific">Candidatus Nealsonbacteria bacterium CG_4_10_14_0_8_um_filter_37_14</name>
    <dbReference type="NCBI Taxonomy" id="1974684"/>
    <lineage>
        <taxon>Bacteria</taxon>
        <taxon>Candidatus Nealsoniibacteriota</taxon>
    </lineage>
</organism>
<evidence type="ECO:0000313" key="4">
    <source>
        <dbReference type="EMBL" id="PIY89326.1"/>
    </source>
</evidence>
<reference evidence="5" key="1">
    <citation type="submission" date="2017-09" db="EMBL/GenBank/DDBJ databases">
        <title>Depth-based differentiation of microbial function through sediment-hosted aquifers and enrichment of novel symbionts in the deep terrestrial subsurface.</title>
        <authorList>
            <person name="Probst A.J."/>
            <person name="Ladd B."/>
            <person name="Jarett J.K."/>
            <person name="Geller-Mcgrath D.E."/>
            <person name="Sieber C.M.K."/>
            <person name="Emerson J.B."/>
            <person name="Anantharaman K."/>
            <person name="Thomas B.C."/>
            <person name="Malmstrom R."/>
            <person name="Stieglmeier M."/>
            <person name="Klingl A."/>
            <person name="Woyke T."/>
            <person name="Ryan C.M."/>
            <person name="Banfield J.F."/>
        </authorList>
    </citation>
    <scope>NUCLEOTIDE SEQUENCE [LARGE SCALE GENOMIC DNA]</scope>
</reference>
<dbReference type="InterPro" id="IPR036388">
    <property type="entry name" value="WH-like_DNA-bd_sf"/>
</dbReference>
<dbReference type="AlphaFoldDB" id="A0A2M7R6N9"/>
<dbReference type="SUPFAM" id="SSF46785">
    <property type="entry name" value="Winged helix' DNA-binding domain"/>
    <property type="match status" value="1"/>
</dbReference>
<name>A0A2M7R6N9_9BACT</name>
<dbReference type="InterPro" id="IPR036390">
    <property type="entry name" value="WH_DNA-bd_sf"/>
</dbReference>
<protein>
    <recommendedName>
        <fullName evidence="3">HTH deoR-type domain-containing protein</fullName>
    </recommendedName>
</protein>
<dbReference type="EMBL" id="PFLW01000035">
    <property type="protein sequence ID" value="PIY89326.1"/>
    <property type="molecule type" value="Genomic_DNA"/>
</dbReference>
<feature type="domain" description="HTH deoR-type" evidence="3">
    <location>
        <begin position="130"/>
        <end position="177"/>
    </location>
</feature>
<evidence type="ECO:0000256" key="2">
    <source>
        <dbReference type="ARBA" id="ARBA00023163"/>
    </source>
</evidence>